<proteinExistence type="predicted"/>
<accession>X1TK77</accession>
<feature type="non-terminal residue" evidence="2">
    <location>
        <position position="175"/>
    </location>
</feature>
<evidence type="ECO:0008006" key="3">
    <source>
        <dbReference type="Google" id="ProtNLM"/>
    </source>
</evidence>
<gene>
    <name evidence="2" type="ORF">S12H4_46837</name>
</gene>
<dbReference type="InterPro" id="IPR012131">
    <property type="entry name" value="Hstdl_DH"/>
</dbReference>
<keyword evidence="1" id="KW-0560">Oxidoreductase</keyword>
<reference evidence="2" key="1">
    <citation type="journal article" date="2014" name="Front. Microbiol.">
        <title>High frequency of phylogenetically diverse reductive dehalogenase-homologous genes in deep subseafloor sedimentary metagenomes.</title>
        <authorList>
            <person name="Kawai M."/>
            <person name="Futagami T."/>
            <person name="Toyoda A."/>
            <person name="Takaki Y."/>
            <person name="Nishi S."/>
            <person name="Hori S."/>
            <person name="Arai W."/>
            <person name="Tsubouchi T."/>
            <person name="Morono Y."/>
            <person name="Uchiyama I."/>
            <person name="Ito T."/>
            <person name="Fujiyama A."/>
            <person name="Inagaki F."/>
            <person name="Takami H."/>
        </authorList>
    </citation>
    <scope>NUCLEOTIDE SEQUENCE</scope>
    <source>
        <strain evidence="2">Expedition CK06-06</strain>
    </source>
</reference>
<comment type="caution">
    <text evidence="2">The sequence shown here is derived from an EMBL/GenBank/DDBJ whole genome shotgun (WGS) entry which is preliminary data.</text>
</comment>
<dbReference type="PRINTS" id="PR00083">
    <property type="entry name" value="HOLDHDRGNASE"/>
</dbReference>
<organism evidence="2">
    <name type="scientific">marine sediment metagenome</name>
    <dbReference type="NCBI Taxonomy" id="412755"/>
    <lineage>
        <taxon>unclassified sequences</taxon>
        <taxon>metagenomes</taxon>
        <taxon>ecological metagenomes</taxon>
    </lineage>
</organism>
<protein>
    <recommendedName>
        <fullName evidence="3">Histidinol dehydrogenase</fullName>
    </recommendedName>
</protein>
<dbReference type="GO" id="GO:0046872">
    <property type="term" value="F:metal ion binding"/>
    <property type="evidence" value="ECO:0007669"/>
    <property type="project" value="InterPro"/>
</dbReference>
<dbReference type="PANTHER" id="PTHR21256:SF2">
    <property type="entry name" value="HISTIDINE BIOSYNTHESIS TRIFUNCTIONAL PROTEIN"/>
    <property type="match status" value="1"/>
</dbReference>
<evidence type="ECO:0000256" key="1">
    <source>
        <dbReference type="ARBA" id="ARBA00023002"/>
    </source>
</evidence>
<dbReference type="InterPro" id="IPR016161">
    <property type="entry name" value="Ald_DH/histidinol_DH"/>
</dbReference>
<dbReference type="GO" id="GO:0005829">
    <property type="term" value="C:cytosol"/>
    <property type="evidence" value="ECO:0007669"/>
    <property type="project" value="TreeGrafter"/>
</dbReference>
<name>X1TK77_9ZZZZ</name>
<dbReference type="AlphaFoldDB" id="X1TK77"/>
<dbReference type="SUPFAM" id="SSF53720">
    <property type="entry name" value="ALDH-like"/>
    <property type="match status" value="1"/>
</dbReference>
<dbReference type="PANTHER" id="PTHR21256">
    <property type="entry name" value="HISTIDINOL DEHYDROGENASE HDH"/>
    <property type="match status" value="1"/>
</dbReference>
<dbReference type="EMBL" id="BARW01029098">
    <property type="protein sequence ID" value="GAJ05738.1"/>
    <property type="molecule type" value="Genomic_DNA"/>
</dbReference>
<evidence type="ECO:0000313" key="2">
    <source>
        <dbReference type="EMBL" id="GAJ05738.1"/>
    </source>
</evidence>
<dbReference type="GO" id="GO:0051287">
    <property type="term" value="F:NAD binding"/>
    <property type="evidence" value="ECO:0007669"/>
    <property type="project" value="InterPro"/>
</dbReference>
<dbReference type="GO" id="GO:0004399">
    <property type="term" value="F:histidinol dehydrogenase activity"/>
    <property type="evidence" value="ECO:0007669"/>
    <property type="project" value="TreeGrafter"/>
</dbReference>
<dbReference type="Gene3D" id="3.40.50.1980">
    <property type="entry name" value="Nitrogenase molybdenum iron protein domain"/>
    <property type="match status" value="1"/>
</dbReference>
<sequence>MKVIEGFTSAKSVLARQATAELYPISALLKRRLKELFRTDDPEPAVRQIISEVRNRGDAALFDYTLKIDGVKLSSLEISKQQLASAYQKTDSELISALKLAAERIRSFHTAQKESILSGVAKLGSGQLICPLERIGVYAPGGTASLSVNSIDDRYSSQGRWSQRGAFGYTTKIER</sequence>
<dbReference type="Pfam" id="PF00815">
    <property type="entry name" value="Histidinol_dh"/>
    <property type="match status" value="1"/>
</dbReference>
<dbReference type="GO" id="GO:0000105">
    <property type="term" value="P:L-histidine biosynthetic process"/>
    <property type="evidence" value="ECO:0007669"/>
    <property type="project" value="TreeGrafter"/>
</dbReference>